<evidence type="ECO:0000256" key="2">
    <source>
        <dbReference type="ARBA" id="ARBA00022729"/>
    </source>
</evidence>
<evidence type="ECO:0000256" key="3">
    <source>
        <dbReference type="ARBA" id="ARBA00022764"/>
    </source>
</evidence>
<accession>A0AA48HH62</accession>
<dbReference type="RefSeq" id="WP_338271341.1">
    <property type="nucleotide sequence ID" value="NZ_AP027266.1"/>
</dbReference>
<organism evidence="5 6">
    <name type="scientific">Roseicyclus marinus</name>
    <dbReference type="NCBI Taxonomy" id="2161673"/>
    <lineage>
        <taxon>Bacteria</taxon>
        <taxon>Pseudomonadati</taxon>
        <taxon>Pseudomonadota</taxon>
        <taxon>Alphaproteobacteria</taxon>
        <taxon>Rhodobacterales</taxon>
        <taxon>Roseobacteraceae</taxon>
        <taxon>Roseicyclus</taxon>
    </lineage>
</organism>
<dbReference type="GO" id="GO:0055085">
    <property type="term" value="P:transmembrane transport"/>
    <property type="evidence" value="ECO:0007669"/>
    <property type="project" value="InterPro"/>
</dbReference>
<comment type="subcellular location">
    <subcellularLocation>
        <location evidence="1">Periplasm</location>
    </subcellularLocation>
</comment>
<dbReference type="AlphaFoldDB" id="A0AA48HH62"/>
<dbReference type="EMBL" id="AP027266">
    <property type="protein sequence ID" value="BDW85524.1"/>
    <property type="molecule type" value="Genomic_DNA"/>
</dbReference>
<dbReference type="InterPro" id="IPR038404">
    <property type="entry name" value="TRAP_DctP_sf"/>
</dbReference>
<reference evidence="5 6" key="1">
    <citation type="submission" date="2023-01" db="EMBL/GenBank/DDBJ databases">
        <title>Complete genome sequence of Roseicyclus marinus strain Dej080120_10.</title>
        <authorList>
            <person name="Ueki S."/>
            <person name="Maruyama F."/>
        </authorList>
    </citation>
    <scope>NUCLEOTIDE SEQUENCE [LARGE SCALE GENOMIC DNA]</scope>
    <source>
        <strain evidence="5 6">Dej080120_10</strain>
    </source>
</reference>
<evidence type="ECO:0000313" key="5">
    <source>
        <dbReference type="EMBL" id="BDW85524.1"/>
    </source>
</evidence>
<dbReference type="PANTHER" id="PTHR33376:SF15">
    <property type="entry name" value="BLL6794 PROTEIN"/>
    <property type="match status" value="1"/>
</dbReference>
<keyword evidence="2 4" id="KW-0732">Signal</keyword>
<gene>
    <name evidence="5" type="ORF">MACH21_17010</name>
</gene>
<feature type="signal peptide" evidence="4">
    <location>
        <begin position="1"/>
        <end position="25"/>
    </location>
</feature>
<feature type="chain" id="PRO_5046687818" evidence="4">
    <location>
        <begin position="26"/>
        <end position="346"/>
    </location>
</feature>
<protein>
    <submittedName>
        <fullName evidence="5">C4-dicarboxylate ABC transporter</fullName>
    </submittedName>
</protein>
<name>A0AA48HH62_9RHOB</name>
<dbReference type="Pfam" id="PF03480">
    <property type="entry name" value="DctP"/>
    <property type="match status" value="1"/>
</dbReference>
<dbReference type="PANTHER" id="PTHR33376">
    <property type="match status" value="1"/>
</dbReference>
<dbReference type="NCBIfam" id="NF037995">
    <property type="entry name" value="TRAP_S1"/>
    <property type="match status" value="1"/>
</dbReference>
<dbReference type="GO" id="GO:0042597">
    <property type="term" value="C:periplasmic space"/>
    <property type="evidence" value="ECO:0007669"/>
    <property type="project" value="UniProtKB-SubCell"/>
</dbReference>
<sequence>MTTSKTALGLGATALALCLASAATAQEVTLRLHQFLPAQAAVPANILDPWADAIEEASGGRIEIQRFPSMQLGGAPPQLIDQVIDGTVDIVWTLPGYTPGRFPRTEVFELPFMMAGGNAEAASRAYWQLAEETMMDADFADVHVLGLWVHGPGVIHSSTPITSVGDLAGVTLRAPTRTTNMMFSALGATAVGMPVPAVPEALSQGVIDATVIPWEVTTALRIAELVENHTEFGDESLYTATFVLAMNPDSYAAMPEDLRAIIDANSGLEFSAMAGRVQQDYDTPGREMAEDRGNTIITLTPEQVAEWRAAAEPTIEAWIAEVGAAGIDGAALIERARALIAENSGN</sequence>
<dbReference type="Proteomes" id="UP001337723">
    <property type="component" value="Chromosome"/>
</dbReference>
<evidence type="ECO:0000256" key="1">
    <source>
        <dbReference type="ARBA" id="ARBA00004418"/>
    </source>
</evidence>
<keyword evidence="6" id="KW-1185">Reference proteome</keyword>
<dbReference type="InterPro" id="IPR018389">
    <property type="entry name" value="DctP_fam"/>
</dbReference>
<dbReference type="KEGG" id="rmai:MACH21_17010"/>
<keyword evidence="3" id="KW-0574">Periplasm</keyword>
<dbReference type="Gene3D" id="3.40.190.170">
    <property type="entry name" value="Bacterial extracellular solute-binding protein, family 7"/>
    <property type="match status" value="1"/>
</dbReference>
<evidence type="ECO:0000256" key="4">
    <source>
        <dbReference type="SAM" id="SignalP"/>
    </source>
</evidence>
<evidence type="ECO:0000313" key="6">
    <source>
        <dbReference type="Proteomes" id="UP001337723"/>
    </source>
</evidence>
<dbReference type="CDD" id="cd13665">
    <property type="entry name" value="PBP2_TRAP_Dctp3_4"/>
    <property type="match status" value="1"/>
</dbReference>
<dbReference type="SUPFAM" id="SSF53850">
    <property type="entry name" value="Periplasmic binding protein-like II"/>
    <property type="match status" value="1"/>
</dbReference>
<proteinExistence type="predicted"/>